<evidence type="ECO:0000256" key="1">
    <source>
        <dbReference type="SAM" id="Phobius"/>
    </source>
</evidence>
<reference evidence="2 5" key="2">
    <citation type="submission" date="2018-10" db="EMBL/GenBank/DDBJ databases">
        <title>Transmission dynamics of multidrug resistant bacteria on intensive care unit surfaces.</title>
        <authorList>
            <person name="D'Souza A.W."/>
            <person name="Potter R.F."/>
            <person name="Wallace M."/>
            <person name="Shupe A."/>
            <person name="Patel S."/>
            <person name="Sun S."/>
            <person name="Gul D."/>
            <person name="Kwon J.H."/>
            <person name="Andleeb S."/>
            <person name="Burnham C.-A.D."/>
            <person name="Dantas G."/>
        </authorList>
    </citation>
    <scope>NUCLEOTIDE SEQUENCE [LARGE SCALE GENOMIC DNA]</scope>
    <source>
        <strain evidence="2 5">WF_348</strain>
    </source>
</reference>
<keyword evidence="1" id="KW-0472">Membrane</keyword>
<dbReference type="EMBL" id="UFXS01000001">
    <property type="protein sequence ID" value="STD59473.1"/>
    <property type="molecule type" value="Genomic_DNA"/>
</dbReference>
<organism evidence="3 4">
    <name type="scientific">Empedobacter falsenii</name>
    <dbReference type="NCBI Taxonomy" id="343874"/>
    <lineage>
        <taxon>Bacteria</taxon>
        <taxon>Pseudomonadati</taxon>
        <taxon>Bacteroidota</taxon>
        <taxon>Flavobacteriia</taxon>
        <taxon>Flavobacteriales</taxon>
        <taxon>Weeksellaceae</taxon>
        <taxon>Empedobacter</taxon>
    </lineage>
</organism>
<keyword evidence="1" id="KW-0812">Transmembrane</keyword>
<evidence type="ECO:0000313" key="3">
    <source>
        <dbReference type="EMBL" id="STD59473.1"/>
    </source>
</evidence>
<dbReference type="AlphaFoldDB" id="A0A376GKL4"/>
<feature type="transmembrane region" description="Helical" evidence="1">
    <location>
        <begin position="12"/>
        <end position="31"/>
    </location>
</feature>
<reference evidence="3 4" key="1">
    <citation type="submission" date="2018-06" db="EMBL/GenBank/DDBJ databases">
        <authorList>
            <consortium name="Pathogen Informatics"/>
            <person name="Doyle S."/>
        </authorList>
    </citation>
    <scope>NUCLEOTIDE SEQUENCE [LARGE SCALE GENOMIC DNA]</scope>
    <source>
        <strain evidence="3 4">NCTC13456</strain>
    </source>
</reference>
<gene>
    <name evidence="2" type="ORF">EGI89_00220</name>
    <name evidence="3" type="ORF">NCTC13456_03129</name>
</gene>
<evidence type="ECO:0000313" key="5">
    <source>
        <dbReference type="Proteomes" id="UP000267844"/>
    </source>
</evidence>
<accession>A0A376GKL4</accession>
<protein>
    <recommendedName>
        <fullName evidence="6">DUF3592 domain-containing protein</fullName>
    </recommendedName>
</protein>
<dbReference type="Proteomes" id="UP000254737">
    <property type="component" value="Unassembled WGS sequence"/>
</dbReference>
<proteinExistence type="predicted"/>
<evidence type="ECO:0000313" key="4">
    <source>
        <dbReference type="Proteomes" id="UP000254737"/>
    </source>
</evidence>
<dbReference type="EMBL" id="RHPO01000001">
    <property type="protein sequence ID" value="RRT94482.1"/>
    <property type="molecule type" value="Genomic_DNA"/>
</dbReference>
<evidence type="ECO:0000313" key="2">
    <source>
        <dbReference type="EMBL" id="RRT94482.1"/>
    </source>
</evidence>
<dbReference type="Proteomes" id="UP000267844">
    <property type="component" value="Unassembled WGS sequence"/>
</dbReference>
<sequence>MKLQNDYYFIRQIYALFGCIIALSICLYFYNRNIRIATQNKVVTTTIVEKSCSGSKGSSSVYVSYKQLIYKVKYGRNACAELNLGEKIKLYYDNERNILIKKEEAKHNLFQLTVSSIAILFFLLPWKKILS</sequence>
<keyword evidence="1" id="KW-1133">Transmembrane helix</keyword>
<name>A0A376GKL4_9FLAO</name>
<dbReference type="RefSeq" id="WP_115001528.1">
    <property type="nucleotide sequence ID" value="NZ_RHPN01000001.1"/>
</dbReference>
<feature type="transmembrane region" description="Helical" evidence="1">
    <location>
        <begin position="109"/>
        <end position="126"/>
    </location>
</feature>
<evidence type="ECO:0008006" key="6">
    <source>
        <dbReference type="Google" id="ProtNLM"/>
    </source>
</evidence>